<sequence length="53" mass="5778">MSTSWTSSTMGQMFGPHRAHVADSTVSNLISRKHMGTPPVANLFPDEICESKT</sequence>
<evidence type="ECO:0000313" key="2">
    <source>
        <dbReference type="Proteomes" id="UP001234989"/>
    </source>
</evidence>
<evidence type="ECO:0000313" key="1">
    <source>
        <dbReference type="EMBL" id="WMV32832.1"/>
    </source>
</evidence>
<proteinExistence type="predicted"/>
<name>A0AAF0QYI0_SOLVR</name>
<reference evidence="1" key="1">
    <citation type="submission" date="2023-08" db="EMBL/GenBank/DDBJ databases">
        <title>A de novo genome assembly of Solanum verrucosum Schlechtendal, a Mexican diploid species geographically isolated from the other diploid A-genome species in potato relatives.</title>
        <authorList>
            <person name="Hosaka K."/>
        </authorList>
    </citation>
    <scope>NUCLEOTIDE SEQUENCE</scope>
    <source>
        <tissue evidence="1">Young leaves</tissue>
    </source>
</reference>
<keyword evidence="2" id="KW-1185">Reference proteome</keyword>
<protein>
    <submittedName>
        <fullName evidence="1">Uncharacterized protein</fullName>
    </submittedName>
</protein>
<accession>A0AAF0QYI0</accession>
<dbReference type="EMBL" id="CP133617">
    <property type="protein sequence ID" value="WMV32832.1"/>
    <property type="molecule type" value="Genomic_DNA"/>
</dbReference>
<gene>
    <name evidence="1" type="ORF">MTR67_026217</name>
</gene>
<organism evidence="1 2">
    <name type="scientific">Solanum verrucosum</name>
    <dbReference type="NCBI Taxonomy" id="315347"/>
    <lineage>
        <taxon>Eukaryota</taxon>
        <taxon>Viridiplantae</taxon>
        <taxon>Streptophyta</taxon>
        <taxon>Embryophyta</taxon>
        <taxon>Tracheophyta</taxon>
        <taxon>Spermatophyta</taxon>
        <taxon>Magnoliopsida</taxon>
        <taxon>eudicotyledons</taxon>
        <taxon>Gunneridae</taxon>
        <taxon>Pentapetalae</taxon>
        <taxon>asterids</taxon>
        <taxon>lamiids</taxon>
        <taxon>Solanales</taxon>
        <taxon>Solanaceae</taxon>
        <taxon>Solanoideae</taxon>
        <taxon>Solaneae</taxon>
        <taxon>Solanum</taxon>
    </lineage>
</organism>
<dbReference type="Proteomes" id="UP001234989">
    <property type="component" value="Chromosome 6"/>
</dbReference>
<dbReference type="AlphaFoldDB" id="A0AAF0QYI0"/>